<dbReference type="EMBL" id="CP151764">
    <property type="protein sequence ID" value="WZU65797.1"/>
    <property type="molecule type" value="Genomic_DNA"/>
</dbReference>
<geneLocation type="plasmid" evidence="1 2">
    <name>pSS1-5</name>
</geneLocation>
<gene>
    <name evidence="1" type="ORF">AABB31_01440</name>
</gene>
<protein>
    <recommendedName>
        <fullName evidence="3">Glycoside hydrolase family 104 protein</fullName>
    </recommendedName>
</protein>
<dbReference type="InterPro" id="IPR023346">
    <property type="entry name" value="Lysozyme-like_dom_sf"/>
</dbReference>
<name>A0AAN0MAI7_9RHOB</name>
<organism evidence="1 2">
    <name type="scientific">Yoonia rhodophyticola</name>
    <dbReference type="NCBI Taxonomy" id="3137370"/>
    <lineage>
        <taxon>Bacteria</taxon>
        <taxon>Pseudomonadati</taxon>
        <taxon>Pseudomonadota</taxon>
        <taxon>Alphaproteobacteria</taxon>
        <taxon>Rhodobacterales</taxon>
        <taxon>Paracoccaceae</taxon>
        <taxon>Yoonia</taxon>
    </lineage>
</organism>
<reference evidence="2" key="1">
    <citation type="submission" date="2024-04" db="EMBL/GenBank/DDBJ databases">
        <title>Phylogenomic analyses of a clade within the roseobacter group suggest taxonomic reassignments of species of the genera Aestuariivita, Citreicella, Loktanella, Nautella, Pelagibaca, Ruegeria, Thalassobius, Thiobacimonas and Tropicibacter, and the proposal o.</title>
        <authorList>
            <person name="Jeon C.O."/>
        </authorList>
    </citation>
    <scope>NUCLEOTIDE SEQUENCE [LARGE SCALE GENOMIC DNA]</scope>
    <source>
        <strain evidence="2">SS1-5</strain>
        <plasmid evidence="2">pSS1-5</plasmid>
    </source>
</reference>
<proteinExistence type="predicted"/>
<dbReference type="RefSeq" id="WP_342075129.1">
    <property type="nucleotide sequence ID" value="NZ_CP151764.2"/>
</dbReference>
<dbReference type="AlphaFoldDB" id="A0AAN0MAI7"/>
<keyword evidence="1" id="KW-0614">Plasmid</keyword>
<accession>A0AAN0MAI7</accession>
<reference evidence="1 2" key="2">
    <citation type="submission" date="2024-08" db="EMBL/GenBank/DDBJ databases">
        <title>Phylogenomic analyses of a clade within the roseobacter group suggest taxonomic reassignments of species of the genera Aestuariivita, Citreicella, Loktanella, Nautella, Pelagibaca, Ruegeria, Thalassobius, Thiobacimonas and Tropicibacter, and the proposal o.</title>
        <authorList>
            <person name="Jeon C.O."/>
        </authorList>
    </citation>
    <scope>NUCLEOTIDE SEQUENCE [LARGE SCALE GENOMIC DNA]</scope>
    <source>
        <strain evidence="1 2">SS1-5</strain>
        <plasmid evidence="1 2">pSS1-5</plasmid>
    </source>
</reference>
<dbReference type="SUPFAM" id="SSF53955">
    <property type="entry name" value="Lysozyme-like"/>
    <property type="match status" value="1"/>
</dbReference>
<keyword evidence="2" id="KW-1185">Reference proteome</keyword>
<sequence length="307" mass="34310">MRAMAGPQLGQILHKPLILHEKVRPGQRDDPHNRSNSLISLRNTALQPWLRMVCLFPSPARAKQPVVRRFARRARSAASFLRMGIWGSIAAAMLALPASAQEWQSVSATAGWSNADRFTAEVPQSGPAVPRGDFATFLGTLRGGELDQLMAFIGRAESPRLGYDSVQHRARIRPPHKPTDMTLGQIFTWIKETPGQHHAIGRYQVIPDTLAYVSRELGFEATTRYDRRTQDLIGTFLIREAGYQDFRAGRLSRGRFMDNLAKIWAGLPTANGRSHYHGFAGNRATVTRAEFEQVMGVIFPLRRASND</sequence>
<dbReference type="Gene3D" id="1.10.530.10">
    <property type="match status" value="1"/>
</dbReference>
<evidence type="ECO:0000313" key="2">
    <source>
        <dbReference type="Proteomes" id="UP001470809"/>
    </source>
</evidence>
<dbReference type="KEGG" id="yrh:AABB31_01440"/>
<evidence type="ECO:0008006" key="3">
    <source>
        <dbReference type="Google" id="ProtNLM"/>
    </source>
</evidence>
<evidence type="ECO:0000313" key="1">
    <source>
        <dbReference type="EMBL" id="WZU65797.1"/>
    </source>
</evidence>
<dbReference type="Proteomes" id="UP001470809">
    <property type="component" value="Plasmid pSS1-5"/>
</dbReference>